<evidence type="ECO:0000256" key="15">
    <source>
        <dbReference type="ARBA" id="ARBA00023180"/>
    </source>
</evidence>
<proteinExistence type="inferred from homology"/>
<evidence type="ECO:0000256" key="17">
    <source>
        <dbReference type="ARBA" id="ARBA00048679"/>
    </source>
</evidence>
<accession>A0A251VQB0</accession>
<dbReference type="PROSITE" id="PS00107">
    <property type="entry name" value="PROTEIN_KINASE_ATP"/>
    <property type="match status" value="1"/>
</dbReference>
<name>A0A251VQB0_HELAN</name>
<feature type="domain" description="Bulb-type lectin" evidence="23">
    <location>
        <begin position="28"/>
        <end position="145"/>
    </location>
</feature>
<dbReference type="Pfam" id="PF01453">
    <property type="entry name" value="B_lectin"/>
    <property type="match status" value="1"/>
</dbReference>
<dbReference type="InParanoid" id="A0A251VQB0"/>
<dbReference type="EMBL" id="MNCJ02000316">
    <property type="protein sequence ID" value="KAF5822890.1"/>
    <property type="molecule type" value="Genomic_DNA"/>
</dbReference>
<comment type="catalytic activity">
    <reaction evidence="16 18">
        <text>L-threonyl-[protein] + ATP = O-phospho-L-threonyl-[protein] + ADP + H(+)</text>
        <dbReference type="Rhea" id="RHEA:46608"/>
        <dbReference type="Rhea" id="RHEA-COMP:11060"/>
        <dbReference type="Rhea" id="RHEA-COMP:11605"/>
        <dbReference type="ChEBI" id="CHEBI:15378"/>
        <dbReference type="ChEBI" id="CHEBI:30013"/>
        <dbReference type="ChEBI" id="CHEBI:30616"/>
        <dbReference type="ChEBI" id="CHEBI:61977"/>
        <dbReference type="ChEBI" id="CHEBI:456216"/>
        <dbReference type="EC" id="2.7.11.1"/>
    </reaction>
</comment>
<keyword evidence="2 18" id="KW-0723">Serine/threonine-protein kinase</keyword>
<dbReference type="GO" id="GO:0016020">
    <property type="term" value="C:membrane"/>
    <property type="evidence" value="ECO:0007669"/>
    <property type="project" value="UniProtKB-SubCell"/>
</dbReference>
<feature type="binding site" evidence="19">
    <location>
        <position position="535"/>
    </location>
    <ligand>
        <name>ATP</name>
        <dbReference type="ChEBI" id="CHEBI:30616"/>
    </ligand>
</feature>
<dbReference type="SMART" id="SM00220">
    <property type="entry name" value="S_TKc"/>
    <property type="match status" value="1"/>
</dbReference>
<dbReference type="InterPro" id="IPR000858">
    <property type="entry name" value="S_locus_glycoprot_dom"/>
</dbReference>
<dbReference type="SUPFAM" id="SSF56112">
    <property type="entry name" value="Protein kinase-like (PK-like)"/>
    <property type="match status" value="1"/>
</dbReference>
<evidence type="ECO:0000256" key="9">
    <source>
        <dbReference type="ARBA" id="ARBA00022777"/>
    </source>
</evidence>
<feature type="transmembrane region" description="Helical" evidence="20">
    <location>
        <begin position="446"/>
        <end position="472"/>
    </location>
</feature>
<dbReference type="Gene3D" id="2.90.10.10">
    <property type="entry name" value="Bulb-type lectin domain"/>
    <property type="match status" value="2"/>
</dbReference>
<reference evidence="24 26" key="1">
    <citation type="journal article" date="2017" name="Nature">
        <title>The sunflower genome provides insights into oil metabolism, flowering and Asterid evolution.</title>
        <authorList>
            <person name="Badouin H."/>
            <person name="Gouzy J."/>
            <person name="Grassa C.J."/>
            <person name="Murat F."/>
            <person name="Staton S.E."/>
            <person name="Cottret L."/>
            <person name="Lelandais-Briere C."/>
            <person name="Owens G.L."/>
            <person name="Carrere S."/>
            <person name="Mayjonade B."/>
            <person name="Legrand L."/>
            <person name="Gill N."/>
            <person name="Kane N.C."/>
            <person name="Bowers J.E."/>
            <person name="Hubner S."/>
            <person name="Bellec A."/>
            <person name="Berard A."/>
            <person name="Berges H."/>
            <person name="Blanchet N."/>
            <person name="Boniface M.C."/>
            <person name="Brunel D."/>
            <person name="Catrice O."/>
            <person name="Chaidir N."/>
            <person name="Claudel C."/>
            <person name="Donnadieu C."/>
            <person name="Faraut T."/>
            <person name="Fievet G."/>
            <person name="Helmstetter N."/>
            <person name="King M."/>
            <person name="Knapp S.J."/>
            <person name="Lai Z."/>
            <person name="Le Paslier M.C."/>
            <person name="Lippi Y."/>
            <person name="Lorenzon L."/>
            <person name="Mandel J.R."/>
            <person name="Marage G."/>
            <person name="Marchand G."/>
            <person name="Marquand E."/>
            <person name="Bret-Mestries E."/>
            <person name="Morien E."/>
            <person name="Nambeesan S."/>
            <person name="Nguyen T."/>
            <person name="Pegot-Espagnet P."/>
            <person name="Pouilly N."/>
            <person name="Raftis F."/>
            <person name="Sallet E."/>
            <person name="Schiex T."/>
            <person name="Thomas J."/>
            <person name="Vandecasteele C."/>
            <person name="Vares D."/>
            <person name="Vear F."/>
            <person name="Vautrin S."/>
            <person name="Crespi M."/>
            <person name="Mangin B."/>
            <person name="Burke J.M."/>
            <person name="Salse J."/>
            <person name="Munos S."/>
            <person name="Vincourt P."/>
            <person name="Rieseberg L.H."/>
            <person name="Langlade N.B."/>
        </authorList>
    </citation>
    <scope>NUCLEOTIDE SEQUENCE [LARGE SCALE GENOMIC DNA]</scope>
    <source>
        <strain evidence="26">cv. SF193</strain>
        <tissue evidence="24">Leaves</tissue>
    </source>
</reference>
<dbReference type="GO" id="GO:0048544">
    <property type="term" value="P:recognition of pollen"/>
    <property type="evidence" value="ECO:0007669"/>
    <property type="project" value="InterPro"/>
</dbReference>
<evidence type="ECO:0000256" key="12">
    <source>
        <dbReference type="ARBA" id="ARBA00023136"/>
    </source>
</evidence>
<dbReference type="Pfam" id="PF00069">
    <property type="entry name" value="Pkinase"/>
    <property type="match status" value="1"/>
</dbReference>
<evidence type="ECO:0000256" key="7">
    <source>
        <dbReference type="ARBA" id="ARBA00022734"/>
    </source>
</evidence>
<dbReference type="PANTHER" id="PTHR47976:SF15">
    <property type="entry name" value="G-TYPE LECTIN S-RECEPTOR-LIKE SERINE_THREONINE-PROTEIN KINASE RLK1"/>
    <property type="match status" value="1"/>
</dbReference>
<dbReference type="Gene3D" id="3.30.200.20">
    <property type="entry name" value="Phosphorylase Kinase, domain 1"/>
    <property type="match status" value="1"/>
</dbReference>
<dbReference type="InterPro" id="IPR036426">
    <property type="entry name" value="Bulb-type_lectin_dom_sf"/>
</dbReference>
<evidence type="ECO:0000313" key="24">
    <source>
        <dbReference type="EMBL" id="KAF5822890.1"/>
    </source>
</evidence>
<dbReference type="FunFam" id="2.90.10.10:FF:000013">
    <property type="entry name" value="G-type lectin S-receptor-like serine/threonine-protein kinase LECRK1"/>
    <property type="match status" value="1"/>
</dbReference>
<dbReference type="InterPro" id="IPR017441">
    <property type="entry name" value="Protein_kinase_ATP_BS"/>
</dbReference>
<dbReference type="GO" id="GO:0004674">
    <property type="term" value="F:protein serine/threonine kinase activity"/>
    <property type="evidence" value="ECO:0007669"/>
    <property type="project" value="UniProtKB-KW"/>
</dbReference>
<keyword evidence="4 18" id="KW-0808">Transferase</keyword>
<evidence type="ECO:0000256" key="18">
    <source>
        <dbReference type="PIRNR" id="PIRNR000641"/>
    </source>
</evidence>
<keyword evidence="15" id="KW-0325">Glycoprotein</keyword>
<evidence type="ECO:0000313" key="25">
    <source>
        <dbReference type="EMBL" id="OTG37644.1"/>
    </source>
</evidence>
<keyword evidence="9 18" id="KW-0418">Kinase</keyword>
<dbReference type="FunCoup" id="A0A251VQB0">
    <property type="interactions" value="110"/>
</dbReference>
<dbReference type="AlphaFoldDB" id="A0A251VQB0"/>
<keyword evidence="10 18" id="KW-0067">ATP-binding</keyword>
<evidence type="ECO:0000256" key="8">
    <source>
        <dbReference type="ARBA" id="ARBA00022741"/>
    </source>
</evidence>
<evidence type="ECO:0000256" key="4">
    <source>
        <dbReference type="ARBA" id="ARBA00022679"/>
    </source>
</evidence>
<evidence type="ECO:0000256" key="21">
    <source>
        <dbReference type="SAM" id="SignalP"/>
    </source>
</evidence>
<evidence type="ECO:0000256" key="14">
    <source>
        <dbReference type="ARBA" id="ARBA00023170"/>
    </source>
</evidence>
<dbReference type="InterPro" id="IPR000719">
    <property type="entry name" value="Prot_kinase_dom"/>
</dbReference>
<dbReference type="PROSITE" id="PS50927">
    <property type="entry name" value="BULB_LECTIN"/>
    <property type="match status" value="1"/>
</dbReference>
<keyword evidence="11 20" id="KW-1133">Transmembrane helix</keyword>
<dbReference type="OrthoDB" id="1930390at2759"/>
<sequence length="794" mass="88687">MALIPIRLISLAILLHFVAAQQTNGSVPVGASLTATPYAKPWLSSSGEFALGFQKVEGTDNYLLSIWYEKIPDKTIIWYPEGGPTVSIGSKVDLVNRRGLVLSDPQGKVVWSSESISDLAYGYMNDTGNFVIVGSNSRNIWESFDNPADTIVSTQVVARGGSAINSRMGEKNFAGGKFQLRMLLDGNLVLNTRDRFTGTPDNAYYVSGTLDTTNSTNSGDRLMFDATGYMYILRRNGQRVTLTEDSPPSGDYYHRATLDSDGVFTQYYHPKNPTEGTSWRVIWFVPENICRRRDSKACGLNNVCILDNNRPTCECPQGFSLLDPNTTNGDCKPYFTPSCDEGESNRAEDVFDFIELTNIDWPASDFVSLNPSDEQNCRTSCLKDCFCAVAIYKDNRCWKKQLPLTNGYKDPAYNVKALLKYRKSDGPSGTGENRSGTGEDKNRTSLIFVGSVLLGMSVLVIVVLSGVIYVCFFQIHKKKAVNPLPCSTSVDTNLPRFTYQELVKATDGFKKQLGRGAFGIVYKGEIGTTTVAVKKLETVVQDVLKEFKTEVNTIAKTHHKNLVQLFGYCDDEEQRLLIYEYMSNGTLAVFLFGDKRPSWKQRSYIAIGVAKGLTYLHEDCSNRIIHCDIKPQNILLDDYYNAKIADFGLAKLLMINQSRTNTGIRGTKGYVAPEWFRNTPVTFKVDVYSFGVLLFEIISCRKSVVIDDDAEDVAVLTDLAWDCYQEGRLDAFVENDMEALDDMDKLTTFMMVGLWCVQENPSMRPTMKKVIQMLEGDIEVTEPPCPFPFSVTTI</sequence>
<dbReference type="InterPro" id="IPR008271">
    <property type="entry name" value="Ser/Thr_kinase_AS"/>
</dbReference>
<reference evidence="24" key="3">
    <citation type="submission" date="2020-06" db="EMBL/GenBank/DDBJ databases">
        <title>Helianthus annuus Genome sequencing and assembly Release 2.</title>
        <authorList>
            <person name="Gouzy J."/>
            <person name="Langlade N."/>
            <person name="Munos S."/>
        </authorList>
    </citation>
    <scope>NUCLEOTIDE SEQUENCE</scope>
    <source>
        <tissue evidence="24">Leaves</tissue>
    </source>
</reference>
<evidence type="ECO:0000259" key="22">
    <source>
        <dbReference type="PROSITE" id="PS50011"/>
    </source>
</evidence>
<evidence type="ECO:0000256" key="3">
    <source>
        <dbReference type="ARBA" id="ARBA00022536"/>
    </source>
</evidence>
<gene>
    <name evidence="25" type="ORF">HannXRQ_Chr01g0021061</name>
    <name evidence="24" type="ORF">HanXRQr2_Chr01g0032191</name>
</gene>
<keyword evidence="5 20" id="KW-0812">Transmembrane</keyword>
<evidence type="ECO:0000256" key="19">
    <source>
        <dbReference type="PROSITE-ProRule" id="PRU10141"/>
    </source>
</evidence>
<dbReference type="FunFam" id="3.30.200.20:FF:000059">
    <property type="entry name" value="S-receptor-like serine/threonine-protein kinase"/>
    <property type="match status" value="1"/>
</dbReference>
<evidence type="ECO:0000256" key="10">
    <source>
        <dbReference type="ARBA" id="ARBA00022840"/>
    </source>
</evidence>
<keyword evidence="3" id="KW-0245">EGF-like domain</keyword>
<dbReference type="PANTHER" id="PTHR47976">
    <property type="entry name" value="G-TYPE LECTIN S-RECEPTOR-LIKE SERINE/THREONINE-PROTEIN KINASE SD2-5"/>
    <property type="match status" value="1"/>
</dbReference>
<keyword evidence="6 21" id="KW-0732">Signal</keyword>
<dbReference type="Proteomes" id="UP000215914">
    <property type="component" value="Chromosome 1"/>
</dbReference>
<keyword evidence="8 18" id="KW-0547">Nucleotide-binding</keyword>
<feature type="chain" id="PRO_5012287203" description="Receptor-like serine/threonine-protein kinase" evidence="21">
    <location>
        <begin position="21"/>
        <end position="794"/>
    </location>
</feature>
<dbReference type="FunFam" id="1.10.510.10:FF:000237">
    <property type="entry name" value="G-type lectin S-receptor-like serine/threonine-protein kinase"/>
    <property type="match status" value="1"/>
</dbReference>
<feature type="signal peptide" evidence="21">
    <location>
        <begin position="1"/>
        <end position="20"/>
    </location>
</feature>
<dbReference type="OMA" id="PENICLY"/>
<dbReference type="PROSITE" id="PS50011">
    <property type="entry name" value="PROTEIN_KINASE_DOM"/>
    <property type="match status" value="1"/>
</dbReference>
<evidence type="ECO:0000313" key="26">
    <source>
        <dbReference type="Proteomes" id="UP000215914"/>
    </source>
</evidence>
<keyword evidence="14" id="KW-0675">Receptor</keyword>
<comment type="subcellular location">
    <subcellularLocation>
        <location evidence="1">Membrane</location>
        <topology evidence="1">Single-pass type I membrane protein</topology>
    </subcellularLocation>
</comment>
<dbReference type="Gene3D" id="1.10.510.10">
    <property type="entry name" value="Transferase(Phosphotransferase) domain 1"/>
    <property type="match status" value="1"/>
</dbReference>
<keyword evidence="13" id="KW-1015">Disulfide bond</keyword>
<evidence type="ECO:0000259" key="23">
    <source>
        <dbReference type="PROSITE" id="PS50927"/>
    </source>
</evidence>
<dbReference type="GO" id="GO:0005524">
    <property type="term" value="F:ATP binding"/>
    <property type="evidence" value="ECO:0007669"/>
    <property type="project" value="UniProtKB-UniRule"/>
</dbReference>
<comment type="catalytic activity">
    <reaction evidence="17 18">
        <text>L-seryl-[protein] + ATP = O-phospho-L-seryl-[protein] + ADP + H(+)</text>
        <dbReference type="Rhea" id="RHEA:17989"/>
        <dbReference type="Rhea" id="RHEA-COMP:9863"/>
        <dbReference type="Rhea" id="RHEA-COMP:11604"/>
        <dbReference type="ChEBI" id="CHEBI:15378"/>
        <dbReference type="ChEBI" id="CHEBI:29999"/>
        <dbReference type="ChEBI" id="CHEBI:30616"/>
        <dbReference type="ChEBI" id="CHEBI:83421"/>
        <dbReference type="ChEBI" id="CHEBI:456216"/>
        <dbReference type="EC" id="2.7.11.1"/>
    </reaction>
</comment>
<dbReference type="InterPro" id="IPR001480">
    <property type="entry name" value="Bulb-type_lectin_dom"/>
</dbReference>
<dbReference type="InterPro" id="IPR011009">
    <property type="entry name" value="Kinase-like_dom_sf"/>
</dbReference>
<keyword evidence="12 20" id="KW-0472">Membrane</keyword>
<dbReference type="InterPro" id="IPR024171">
    <property type="entry name" value="SRK-like_kinase"/>
</dbReference>
<dbReference type="Gramene" id="mRNA:HanXRQr2_Chr01g0032191">
    <property type="protein sequence ID" value="CDS:HanXRQr2_Chr01g0032191.1"/>
    <property type="gene ID" value="HanXRQr2_Chr01g0032191"/>
</dbReference>
<protein>
    <recommendedName>
        <fullName evidence="18">Receptor-like serine/threonine-protein kinase</fullName>
        <ecNumber evidence="18">2.7.11.1</ecNumber>
    </recommendedName>
</protein>
<evidence type="ECO:0000256" key="6">
    <source>
        <dbReference type="ARBA" id="ARBA00022729"/>
    </source>
</evidence>
<dbReference type="InterPro" id="IPR051343">
    <property type="entry name" value="G-type_lectin_kinases/EP1-like"/>
</dbReference>
<keyword evidence="26" id="KW-1185">Reference proteome</keyword>
<keyword evidence="7" id="KW-0430">Lectin</keyword>
<dbReference type="EMBL" id="CM007890">
    <property type="protein sequence ID" value="OTG37644.1"/>
    <property type="molecule type" value="Genomic_DNA"/>
</dbReference>
<evidence type="ECO:0000256" key="16">
    <source>
        <dbReference type="ARBA" id="ARBA00047899"/>
    </source>
</evidence>
<feature type="domain" description="Protein kinase" evidence="22">
    <location>
        <begin position="507"/>
        <end position="780"/>
    </location>
</feature>
<reference evidence="25" key="2">
    <citation type="submission" date="2017-02" db="EMBL/GenBank/DDBJ databases">
        <title>Sunflower complete genome.</title>
        <authorList>
            <person name="Langlade N."/>
            <person name="Munos S."/>
        </authorList>
    </citation>
    <scope>NUCLEOTIDE SEQUENCE [LARGE SCALE GENOMIC DNA]</scope>
    <source>
        <tissue evidence="25">Leaves</tissue>
    </source>
</reference>
<dbReference type="Pfam" id="PF00954">
    <property type="entry name" value="S_locus_glycop"/>
    <property type="match status" value="1"/>
</dbReference>
<dbReference type="EC" id="2.7.11.1" evidence="18"/>
<evidence type="ECO:0000256" key="2">
    <source>
        <dbReference type="ARBA" id="ARBA00022527"/>
    </source>
</evidence>
<dbReference type="PIRSF" id="PIRSF000641">
    <property type="entry name" value="SRK"/>
    <property type="match status" value="1"/>
</dbReference>
<evidence type="ECO:0000256" key="20">
    <source>
        <dbReference type="SAM" id="Phobius"/>
    </source>
</evidence>
<dbReference type="GO" id="GO:0030246">
    <property type="term" value="F:carbohydrate binding"/>
    <property type="evidence" value="ECO:0007669"/>
    <property type="project" value="UniProtKB-KW"/>
</dbReference>
<evidence type="ECO:0000256" key="5">
    <source>
        <dbReference type="ARBA" id="ARBA00022692"/>
    </source>
</evidence>
<evidence type="ECO:0000256" key="13">
    <source>
        <dbReference type="ARBA" id="ARBA00023157"/>
    </source>
</evidence>
<evidence type="ECO:0000256" key="11">
    <source>
        <dbReference type="ARBA" id="ARBA00022989"/>
    </source>
</evidence>
<dbReference type="SMART" id="SM00108">
    <property type="entry name" value="B_lectin"/>
    <property type="match status" value="1"/>
</dbReference>
<evidence type="ECO:0000256" key="1">
    <source>
        <dbReference type="ARBA" id="ARBA00004479"/>
    </source>
</evidence>
<dbReference type="SUPFAM" id="SSF51110">
    <property type="entry name" value="alpha-D-mannose-specific plant lectins"/>
    <property type="match status" value="1"/>
</dbReference>
<comment type="similarity">
    <text evidence="18">Belongs to the protein kinase superfamily. Ser/Thr protein kinase family.</text>
</comment>
<organism evidence="25 26">
    <name type="scientific">Helianthus annuus</name>
    <name type="common">Common sunflower</name>
    <dbReference type="NCBI Taxonomy" id="4232"/>
    <lineage>
        <taxon>Eukaryota</taxon>
        <taxon>Viridiplantae</taxon>
        <taxon>Streptophyta</taxon>
        <taxon>Embryophyta</taxon>
        <taxon>Tracheophyta</taxon>
        <taxon>Spermatophyta</taxon>
        <taxon>Magnoliopsida</taxon>
        <taxon>eudicotyledons</taxon>
        <taxon>Gunneridae</taxon>
        <taxon>Pentapetalae</taxon>
        <taxon>asterids</taxon>
        <taxon>campanulids</taxon>
        <taxon>Asterales</taxon>
        <taxon>Asteraceae</taxon>
        <taxon>Asteroideae</taxon>
        <taxon>Heliantheae alliance</taxon>
        <taxon>Heliantheae</taxon>
        <taxon>Helianthus</taxon>
    </lineage>
</organism>
<dbReference type="PROSITE" id="PS00108">
    <property type="entry name" value="PROTEIN_KINASE_ST"/>
    <property type="match status" value="1"/>
</dbReference>
<dbReference type="GO" id="GO:0004672">
    <property type="term" value="F:protein kinase activity"/>
    <property type="evidence" value="ECO:0000318"/>
    <property type="project" value="GO_Central"/>
</dbReference>